<dbReference type="Gene3D" id="1.10.357.10">
    <property type="entry name" value="Tetracycline Repressor, domain 2"/>
    <property type="match status" value="1"/>
</dbReference>
<evidence type="ECO:0000313" key="1">
    <source>
        <dbReference type="EMBL" id="CAA9454585.1"/>
    </source>
</evidence>
<feature type="non-terminal residue" evidence="1">
    <location>
        <position position="1"/>
    </location>
</feature>
<dbReference type="InterPro" id="IPR025722">
    <property type="entry name" value="TetR"/>
</dbReference>
<gene>
    <name evidence="1" type="ORF">AVDCRST_MAG01-01-5010</name>
</gene>
<sequence>RRDPELRARYLVVRERGLDGTEALLRGFVEVGVLRGPEDRGGILRLAKVLMLVAECWLPYEETAGGELEPGQRQEGVELMMQVLRPHLAGNASAGLPGHGEEER</sequence>
<protein>
    <recommendedName>
        <fullName evidence="2">Transcriptional regulator, AcrR family</fullName>
    </recommendedName>
</protein>
<dbReference type="Pfam" id="PF13972">
    <property type="entry name" value="TetR"/>
    <property type="match status" value="1"/>
</dbReference>
<dbReference type="AlphaFoldDB" id="A0A6J4QTG6"/>
<proteinExistence type="predicted"/>
<name>A0A6J4QTG6_9ACTN</name>
<organism evidence="1">
    <name type="scientific">uncultured Rubrobacteraceae bacterium</name>
    <dbReference type="NCBI Taxonomy" id="349277"/>
    <lineage>
        <taxon>Bacteria</taxon>
        <taxon>Bacillati</taxon>
        <taxon>Actinomycetota</taxon>
        <taxon>Rubrobacteria</taxon>
        <taxon>Rubrobacterales</taxon>
        <taxon>Rubrobacteraceae</taxon>
        <taxon>environmental samples</taxon>
    </lineage>
</organism>
<reference evidence="1" key="1">
    <citation type="submission" date="2020-02" db="EMBL/GenBank/DDBJ databases">
        <authorList>
            <person name="Meier V. D."/>
        </authorList>
    </citation>
    <scope>NUCLEOTIDE SEQUENCE</scope>
    <source>
        <strain evidence="1">AVDCRST_MAG01</strain>
    </source>
</reference>
<accession>A0A6J4QTG6</accession>
<dbReference type="EMBL" id="CADCUW010000657">
    <property type="protein sequence ID" value="CAA9454585.1"/>
    <property type="molecule type" value="Genomic_DNA"/>
</dbReference>
<evidence type="ECO:0008006" key="2">
    <source>
        <dbReference type="Google" id="ProtNLM"/>
    </source>
</evidence>